<dbReference type="KEGG" id="pbk:Back11_08680"/>
<dbReference type="PANTHER" id="PTHR43436:SF1">
    <property type="entry name" value="TRANSCRIPTIONAL REGULATORY PROTEIN"/>
    <property type="match status" value="1"/>
</dbReference>
<name>A0A3G9J474_9BACL</name>
<evidence type="ECO:0000256" key="1">
    <source>
        <dbReference type="ARBA" id="ARBA00023015"/>
    </source>
</evidence>
<dbReference type="PROSITE" id="PS01124">
    <property type="entry name" value="HTH_ARAC_FAMILY_2"/>
    <property type="match status" value="1"/>
</dbReference>
<gene>
    <name evidence="4" type="ORF">Back11_08680</name>
</gene>
<dbReference type="InterPro" id="IPR009057">
    <property type="entry name" value="Homeodomain-like_sf"/>
</dbReference>
<keyword evidence="2" id="KW-0804">Transcription</keyword>
<dbReference type="OrthoDB" id="34150at2"/>
<dbReference type="InterPro" id="IPR018060">
    <property type="entry name" value="HTH_AraC"/>
</dbReference>
<proteinExistence type="predicted"/>
<sequence>MEELLKRQDELINLIEHHSNQDGIFKTTIPSLSIIRRANVTERAYGVYNPSFCFIAQGMKQVFLAEERFEYGPSNYLVSSMNLPVIGQVIEASSDAPYLSLKLEFTQNEILEVLLDSKIHINPKENASRAMFVGQIDLSILDPVLRLAQLLNHPQDISFLAPFHKREIIYRLLQGHFGVALAQIAMEGSSTNRIRDAIDHITLHYDQPFRIEELAEIASMSISSFHRHFKEITAMSPLQFQKQLRLQEARRLLLTESADASEVAFRVGYESPSQFSREYSRMFGSPPKADIKRLKETYDQTQEITEHIIAGSNV</sequence>
<dbReference type="SMART" id="SM00342">
    <property type="entry name" value="HTH_ARAC"/>
    <property type="match status" value="1"/>
</dbReference>
<dbReference type="GO" id="GO:0003700">
    <property type="term" value="F:DNA-binding transcription factor activity"/>
    <property type="evidence" value="ECO:0007669"/>
    <property type="project" value="InterPro"/>
</dbReference>
<dbReference type="Gene3D" id="1.10.10.60">
    <property type="entry name" value="Homeodomain-like"/>
    <property type="match status" value="2"/>
</dbReference>
<dbReference type="PANTHER" id="PTHR43436">
    <property type="entry name" value="ARAC-FAMILY TRANSCRIPTIONAL REGULATOR"/>
    <property type="match status" value="1"/>
</dbReference>
<dbReference type="EMBL" id="AP019308">
    <property type="protein sequence ID" value="BBH19523.1"/>
    <property type="molecule type" value="Genomic_DNA"/>
</dbReference>
<evidence type="ECO:0000256" key="2">
    <source>
        <dbReference type="ARBA" id="ARBA00023163"/>
    </source>
</evidence>
<organism evidence="4 5">
    <name type="scientific">Paenibacillus baekrokdamisoli</name>
    <dbReference type="NCBI Taxonomy" id="1712516"/>
    <lineage>
        <taxon>Bacteria</taxon>
        <taxon>Bacillati</taxon>
        <taxon>Bacillota</taxon>
        <taxon>Bacilli</taxon>
        <taxon>Bacillales</taxon>
        <taxon>Paenibacillaceae</taxon>
        <taxon>Paenibacillus</taxon>
    </lineage>
</organism>
<protein>
    <submittedName>
        <fullName evidence="4">Transcriptional regulator</fullName>
    </submittedName>
</protein>
<dbReference type="SUPFAM" id="SSF46689">
    <property type="entry name" value="Homeodomain-like"/>
    <property type="match status" value="2"/>
</dbReference>
<dbReference type="GO" id="GO:0043565">
    <property type="term" value="F:sequence-specific DNA binding"/>
    <property type="evidence" value="ECO:0007669"/>
    <property type="project" value="InterPro"/>
</dbReference>
<evidence type="ECO:0000313" key="5">
    <source>
        <dbReference type="Proteomes" id="UP000275368"/>
    </source>
</evidence>
<evidence type="ECO:0000313" key="4">
    <source>
        <dbReference type="EMBL" id="BBH19523.1"/>
    </source>
</evidence>
<evidence type="ECO:0000259" key="3">
    <source>
        <dbReference type="PROSITE" id="PS01124"/>
    </source>
</evidence>
<dbReference type="AlphaFoldDB" id="A0A3G9J474"/>
<dbReference type="Proteomes" id="UP000275368">
    <property type="component" value="Chromosome"/>
</dbReference>
<keyword evidence="1" id="KW-0805">Transcription regulation</keyword>
<dbReference type="Pfam" id="PF06719">
    <property type="entry name" value="AraC_N"/>
    <property type="match status" value="1"/>
</dbReference>
<feature type="domain" description="HTH araC/xylS-type" evidence="3">
    <location>
        <begin position="195"/>
        <end position="293"/>
    </location>
</feature>
<dbReference type="InterPro" id="IPR009594">
    <property type="entry name" value="Tscrpt_reg_HTH_AraC_N"/>
</dbReference>
<dbReference type="Pfam" id="PF12833">
    <property type="entry name" value="HTH_18"/>
    <property type="match status" value="1"/>
</dbReference>
<accession>A0A3G9J474</accession>
<reference evidence="4 5" key="1">
    <citation type="submission" date="2018-11" db="EMBL/GenBank/DDBJ databases">
        <title>Complete genome sequence of Paenibacillus baekrokdamisoli strain KCTC 33723.</title>
        <authorList>
            <person name="Kang S.W."/>
            <person name="Lee K.C."/>
            <person name="Kim K.K."/>
            <person name="Kim J.S."/>
            <person name="Kim D.S."/>
            <person name="Ko S.H."/>
            <person name="Yang S.H."/>
            <person name="Lee J.S."/>
        </authorList>
    </citation>
    <scope>NUCLEOTIDE SEQUENCE [LARGE SCALE GENOMIC DNA]</scope>
    <source>
        <strain evidence="4 5">KCTC 33723</strain>
    </source>
</reference>
<keyword evidence="5" id="KW-1185">Reference proteome</keyword>